<sequence length="480" mass="55353">MRFLLFAILLTVSGSAFAQTGYRIAAQVRGLRDSTCYLAYYTGLGKGQFFVQDTAKADAQGTIIFEGKKKLDEGLYVISIAQWRLFDVVVDADQHFELVTDVESVRDGNPPRRMKVTGSKENELFYSFNQQMQNRFDQAKALSEEQKAHPDPAKAEKLKALQKEMGEFRKQFIKTNTGSLTAKFFQAAAEPEIPPAPLLPNGRPDSTFSFRYYKQHYLDGLDLTDDRLLRTPFIQQKLDYYFENLVYQVPDSLTKEADRWMAKAKGRDMRRFIAYRITSTYEQSKLVGVEGMFVHMGEKYYLGEPALWDTSTVSNFRQRIAVMKPLLVGKVIPNMYQTDTTGKELTLHDLPATYTVLLIYSDDCGHCRDAMPHIKTFYQKYKSRGVRIFATDLRRSKEDWLKFIREFGIQEFTNGIDIHKDANGKTVYYTDYLKTFDAQSTPTIYILDKDKKIVARKIPAEELDRYFAFLLEQQAKKGKS</sequence>
<dbReference type="InterPro" id="IPR025380">
    <property type="entry name" value="DUF4369"/>
</dbReference>
<name>A0A1G9L020_9BACT</name>
<evidence type="ECO:0000313" key="8">
    <source>
        <dbReference type="Proteomes" id="UP000198901"/>
    </source>
</evidence>
<dbReference type="Pfam" id="PF14289">
    <property type="entry name" value="DUF4369"/>
    <property type="match status" value="1"/>
</dbReference>
<dbReference type="GO" id="GO:0016853">
    <property type="term" value="F:isomerase activity"/>
    <property type="evidence" value="ECO:0007669"/>
    <property type="project" value="UniProtKB-KW"/>
</dbReference>
<evidence type="ECO:0000256" key="4">
    <source>
        <dbReference type="ARBA" id="ARBA00023284"/>
    </source>
</evidence>
<dbReference type="Proteomes" id="UP000198901">
    <property type="component" value="Unassembled WGS sequence"/>
</dbReference>
<dbReference type="PANTHER" id="PTHR42852:SF6">
    <property type="entry name" value="THIOL:DISULFIDE INTERCHANGE PROTEIN DSBE"/>
    <property type="match status" value="1"/>
</dbReference>
<evidence type="ECO:0000256" key="2">
    <source>
        <dbReference type="ARBA" id="ARBA00022748"/>
    </source>
</evidence>
<keyword evidence="8" id="KW-1185">Reference proteome</keyword>
<dbReference type="EMBL" id="FNGS01000002">
    <property type="protein sequence ID" value="SDL55331.1"/>
    <property type="molecule type" value="Genomic_DNA"/>
</dbReference>
<dbReference type="Gene3D" id="3.40.30.10">
    <property type="entry name" value="Glutaredoxin"/>
    <property type="match status" value="1"/>
</dbReference>
<dbReference type="Pfam" id="PF17127">
    <property type="entry name" value="DUF5106"/>
    <property type="match status" value="1"/>
</dbReference>
<keyword evidence="5" id="KW-0732">Signal</keyword>
<comment type="subcellular location">
    <subcellularLocation>
        <location evidence="1">Cell envelope</location>
    </subcellularLocation>
</comment>
<accession>A0A1G9L020</accession>
<keyword evidence="4" id="KW-0676">Redox-active center</keyword>
<dbReference type="GO" id="GO:0017004">
    <property type="term" value="P:cytochrome complex assembly"/>
    <property type="evidence" value="ECO:0007669"/>
    <property type="project" value="UniProtKB-KW"/>
</dbReference>
<dbReference type="PANTHER" id="PTHR42852">
    <property type="entry name" value="THIOL:DISULFIDE INTERCHANGE PROTEIN DSBE"/>
    <property type="match status" value="1"/>
</dbReference>
<protein>
    <submittedName>
        <fullName evidence="7">Thiol-disulfide isomerase or thioredoxin</fullName>
    </submittedName>
</protein>
<dbReference type="GO" id="GO:0030313">
    <property type="term" value="C:cell envelope"/>
    <property type="evidence" value="ECO:0007669"/>
    <property type="project" value="UniProtKB-SubCell"/>
</dbReference>
<dbReference type="Pfam" id="PF00578">
    <property type="entry name" value="AhpC-TSA"/>
    <property type="match status" value="1"/>
</dbReference>
<evidence type="ECO:0000256" key="5">
    <source>
        <dbReference type="SAM" id="SignalP"/>
    </source>
</evidence>
<keyword evidence="2" id="KW-0201">Cytochrome c-type biogenesis</keyword>
<dbReference type="STRING" id="563176.SAMN04488090_1196"/>
<dbReference type="GO" id="GO:0016491">
    <property type="term" value="F:oxidoreductase activity"/>
    <property type="evidence" value="ECO:0007669"/>
    <property type="project" value="InterPro"/>
</dbReference>
<dbReference type="InterPro" id="IPR050553">
    <property type="entry name" value="Thioredoxin_ResA/DsbE_sf"/>
</dbReference>
<dbReference type="InterPro" id="IPR033395">
    <property type="entry name" value="DUF5106"/>
</dbReference>
<dbReference type="InterPro" id="IPR013766">
    <property type="entry name" value="Thioredoxin_domain"/>
</dbReference>
<reference evidence="7 8" key="1">
    <citation type="submission" date="2016-10" db="EMBL/GenBank/DDBJ databases">
        <authorList>
            <person name="de Groot N.N."/>
        </authorList>
    </citation>
    <scope>NUCLEOTIDE SEQUENCE [LARGE SCALE GENOMIC DNA]</scope>
    <source>
        <strain evidence="7 8">DSM 21668</strain>
    </source>
</reference>
<organism evidence="7 8">
    <name type="scientific">Siphonobacter aquaeclarae</name>
    <dbReference type="NCBI Taxonomy" id="563176"/>
    <lineage>
        <taxon>Bacteria</taxon>
        <taxon>Pseudomonadati</taxon>
        <taxon>Bacteroidota</taxon>
        <taxon>Cytophagia</taxon>
        <taxon>Cytophagales</taxon>
        <taxon>Cytophagaceae</taxon>
        <taxon>Siphonobacter</taxon>
    </lineage>
</organism>
<keyword evidence="7" id="KW-0413">Isomerase</keyword>
<dbReference type="AlphaFoldDB" id="A0A1G9L020"/>
<evidence type="ECO:0000256" key="3">
    <source>
        <dbReference type="ARBA" id="ARBA00023157"/>
    </source>
</evidence>
<dbReference type="CDD" id="cd02966">
    <property type="entry name" value="TlpA_like_family"/>
    <property type="match status" value="1"/>
</dbReference>
<evidence type="ECO:0000313" key="7">
    <source>
        <dbReference type="EMBL" id="SDL55331.1"/>
    </source>
</evidence>
<feature type="chain" id="PRO_5011438467" evidence="5">
    <location>
        <begin position="19"/>
        <end position="480"/>
    </location>
</feature>
<dbReference type="GO" id="GO:0016209">
    <property type="term" value="F:antioxidant activity"/>
    <property type="evidence" value="ECO:0007669"/>
    <property type="project" value="InterPro"/>
</dbReference>
<keyword evidence="3" id="KW-1015">Disulfide bond</keyword>
<feature type="domain" description="Thioredoxin" evidence="6">
    <location>
        <begin position="326"/>
        <end position="476"/>
    </location>
</feature>
<dbReference type="InterPro" id="IPR000866">
    <property type="entry name" value="AhpC/TSA"/>
</dbReference>
<gene>
    <name evidence="7" type="ORF">SAMN04488090_1196</name>
</gene>
<evidence type="ECO:0000256" key="1">
    <source>
        <dbReference type="ARBA" id="ARBA00004196"/>
    </source>
</evidence>
<proteinExistence type="predicted"/>
<evidence type="ECO:0000259" key="6">
    <source>
        <dbReference type="PROSITE" id="PS51352"/>
    </source>
</evidence>
<feature type="signal peptide" evidence="5">
    <location>
        <begin position="1"/>
        <end position="18"/>
    </location>
</feature>
<dbReference type="SUPFAM" id="SSF52833">
    <property type="entry name" value="Thioredoxin-like"/>
    <property type="match status" value="1"/>
</dbReference>
<dbReference type="RefSeq" id="WP_093199036.1">
    <property type="nucleotide sequence ID" value="NZ_FNGS01000002.1"/>
</dbReference>
<dbReference type="PROSITE" id="PS51352">
    <property type="entry name" value="THIOREDOXIN_2"/>
    <property type="match status" value="1"/>
</dbReference>
<dbReference type="OrthoDB" id="6399635at2"/>
<dbReference type="InterPro" id="IPR036249">
    <property type="entry name" value="Thioredoxin-like_sf"/>
</dbReference>